<feature type="transmembrane region" description="Helical" evidence="1">
    <location>
        <begin position="188"/>
        <end position="215"/>
    </location>
</feature>
<comment type="caution">
    <text evidence="2">The sequence shown here is derived from an EMBL/GenBank/DDBJ whole genome shotgun (WGS) entry which is preliminary data.</text>
</comment>
<keyword evidence="3" id="KW-1185">Reference proteome</keyword>
<evidence type="ECO:0000256" key="1">
    <source>
        <dbReference type="SAM" id="Phobius"/>
    </source>
</evidence>
<feature type="transmembrane region" description="Helical" evidence="1">
    <location>
        <begin position="27"/>
        <end position="45"/>
    </location>
</feature>
<reference evidence="2 3" key="1">
    <citation type="submission" date="2020-02" db="EMBL/GenBank/DDBJ databases">
        <title>The whole genome sequence of CPCC 205119.</title>
        <authorList>
            <person name="Jiang Z."/>
        </authorList>
    </citation>
    <scope>NUCLEOTIDE SEQUENCE [LARGE SCALE GENOMIC DNA]</scope>
    <source>
        <strain evidence="2 3">CPCC 205119</strain>
    </source>
</reference>
<keyword evidence="1" id="KW-0472">Membrane</keyword>
<name>A0A7K3WB34_9ACTN</name>
<feature type="transmembrane region" description="Helical" evidence="1">
    <location>
        <begin position="326"/>
        <end position="344"/>
    </location>
</feature>
<sequence>MSHTVLAQEQVAPPTPAAPGRSVARQVTLAAVALVVLQLATRAWAASESWFYYDDLIFTGRGASFPLTSADLLLHDQDGHLMPGGFALAALLTRVWPFEWGPVATSMVVMQALASLAVLYLLRALLGSRPVLLLPLTLYLFTPLTLPGATWWAVALNTLPLQAGLAWFVAATVRLLRTGRARHAVSGVLALAVTAAFSEKVLFVAPLAALVGVLLLRQEGVPSPLRAVLRRARPLWLGSLAVLAVWAVLYVSSIDQVERRPSWLSLVRAVNDGLVRGALPPLVGGPWTWDRVPPGMPYAAPSLLLVGAAIVVLVAAVSWTTRRRRGAVAVWWLAAGYVLLSTAVAARGRVSSDDDTVLGLTLRWFPDSAVVVALAVALLLQLPARSAPDEPRRAPAAAAPGATERLLPDDWPPRVWVREQRARIRRSRALRQLLVTAAATAFVAGSLASTYTFATSGHDDRTRDYVRTATASLAASDAPLLDQEVPADVLGPLTSPNNLASQVFAPLPGPSRFADATDRLQLLDEQGRLVPATVTPVLTVAPGPVPDCGWYTGGGSLEVPLSGNAIGLDWTVQVNYLTDREADVSVALGEGPAVQTRLPAGLQTVYLRLTGPGDRLLVTTRTPGVQMCITSGVLGEVQPG</sequence>
<evidence type="ECO:0000313" key="3">
    <source>
        <dbReference type="Proteomes" id="UP000470470"/>
    </source>
</evidence>
<feature type="transmembrane region" description="Helical" evidence="1">
    <location>
        <begin position="433"/>
        <end position="454"/>
    </location>
</feature>
<feature type="transmembrane region" description="Helical" evidence="1">
    <location>
        <begin position="364"/>
        <end position="384"/>
    </location>
</feature>
<organism evidence="2 3">
    <name type="scientific">Goekera deserti</name>
    <dbReference type="NCBI Taxonomy" id="2497753"/>
    <lineage>
        <taxon>Bacteria</taxon>
        <taxon>Bacillati</taxon>
        <taxon>Actinomycetota</taxon>
        <taxon>Actinomycetes</taxon>
        <taxon>Geodermatophilales</taxon>
        <taxon>Geodermatophilaceae</taxon>
        <taxon>Goekera</taxon>
    </lineage>
</organism>
<accession>A0A7K3WB34</accession>
<dbReference type="Proteomes" id="UP000470470">
    <property type="component" value="Unassembled WGS sequence"/>
</dbReference>
<dbReference type="RefSeq" id="WP_152728622.1">
    <property type="nucleotide sequence ID" value="NZ_JAABOZ010000002.1"/>
</dbReference>
<proteinExistence type="predicted"/>
<feature type="transmembrane region" description="Helical" evidence="1">
    <location>
        <begin position="100"/>
        <end position="122"/>
    </location>
</feature>
<feature type="transmembrane region" description="Helical" evidence="1">
    <location>
        <begin position="131"/>
        <end position="153"/>
    </location>
</feature>
<keyword evidence="1" id="KW-1133">Transmembrane helix</keyword>
<evidence type="ECO:0000313" key="2">
    <source>
        <dbReference type="EMBL" id="NEL53537.1"/>
    </source>
</evidence>
<gene>
    <name evidence="2" type="ORF">G1H19_05880</name>
</gene>
<feature type="transmembrane region" description="Helical" evidence="1">
    <location>
        <begin position="235"/>
        <end position="251"/>
    </location>
</feature>
<feature type="transmembrane region" description="Helical" evidence="1">
    <location>
        <begin position="299"/>
        <end position="319"/>
    </location>
</feature>
<dbReference type="AlphaFoldDB" id="A0A7K3WB34"/>
<dbReference type="EMBL" id="JAAGWK010000009">
    <property type="protein sequence ID" value="NEL53537.1"/>
    <property type="molecule type" value="Genomic_DNA"/>
</dbReference>
<protein>
    <submittedName>
        <fullName evidence="2">Uncharacterized protein</fullName>
    </submittedName>
</protein>
<keyword evidence="1" id="KW-0812">Transmembrane</keyword>